<organism evidence="1 2">
    <name type="scientific">Linum tenue</name>
    <dbReference type="NCBI Taxonomy" id="586396"/>
    <lineage>
        <taxon>Eukaryota</taxon>
        <taxon>Viridiplantae</taxon>
        <taxon>Streptophyta</taxon>
        <taxon>Embryophyta</taxon>
        <taxon>Tracheophyta</taxon>
        <taxon>Spermatophyta</taxon>
        <taxon>Magnoliopsida</taxon>
        <taxon>eudicotyledons</taxon>
        <taxon>Gunneridae</taxon>
        <taxon>Pentapetalae</taxon>
        <taxon>rosids</taxon>
        <taxon>fabids</taxon>
        <taxon>Malpighiales</taxon>
        <taxon>Linaceae</taxon>
        <taxon>Linum</taxon>
    </lineage>
</organism>
<proteinExistence type="predicted"/>
<protein>
    <submittedName>
        <fullName evidence="1">Uncharacterized protein</fullName>
    </submittedName>
</protein>
<evidence type="ECO:0000313" key="1">
    <source>
        <dbReference type="EMBL" id="CAI0456795.1"/>
    </source>
</evidence>
<feature type="non-terminal residue" evidence="1">
    <location>
        <position position="1"/>
    </location>
</feature>
<gene>
    <name evidence="1" type="ORF">LITE_LOCUS32895</name>
</gene>
<comment type="caution">
    <text evidence="1">The sequence shown here is derived from an EMBL/GenBank/DDBJ whole genome shotgun (WGS) entry which is preliminary data.</text>
</comment>
<keyword evidence="2" id="KW-1185">Reference proteome</keyword>
<dbReference type="AlphaFoldDB" id="A0AAV0NE28"/>
<accession>A0AAV0NE28</accession>
<dbReference type="EMBL" id="CAMGYJ010000008">
    <property type="protein sequence ID" value="CAI0456795.1"/>
    <property type="molecule type" value="Genomic_DNA"/>
</dbReference>
<evidence type="ECO:0000313" key="2">
    <source>
        <dbReference type="Proteomes" id="UP001154282"/>
    </source>
</evidence>
<name>A0AAV0NE28_9ROSI</name>
<sequence>GSIISYNTLVVVLTCFSWTNLYRFAIDCSVVVVGLRHRVTYLQEHLQVEKWMFSSRP</sequence>
<dbReference type="Proteomes" id="UP001154282">
    <property type="component" value="Unassembled WGS sequence"/>
</dbReference>
<reference evidence="1" key="1">
    <citation type="submission" date="2022-08" db="EMBL/GenBank/DDBJ databases">
        <authorList>
            <person name="Gutierrez-Valencia J."/>
        </authorList>
    </citation>
    <scope>NUCLEOTIDE SEQUENCE</scope>
</reference>